<comment type="caution">
    <text evidence="4">The sequence shown here is derived from an EMBL/GenBank/DDBJ whole genome shotgun (WGS) entry which is preliminary data.</text>
</comment>
<evidence type="ECO:0000256" key="1">
    <source>
        <dbReference type="ARBA" id="ARBA00006484"/>
    </source>
</evidence>
<name>A0A4V2Q2V7_9GAMM</name>
<dbReference type="CDD" id="cd05233">
    <property type="entry name" value="SDR_c"/>
    <property type="match status" value="1"/>
</dbReference>
<dbReference type="AlphaFoldDB" id="A0A4V2Q2V7"/>
<dbReference type="FunFam" id="3.40.50.720:FF:000084">
    <property type="entry name" value="Short-chain dehydrogenase reductase"/>
    <property type="match status" value="1"/>
</dbReference>
<gene>
    <name evidence="4" type="ORF">EZJ58_2502</name>
</gene>
<dbReference type="Pfam" id="PF13561">
    <property type="entry name" value="adh_short_C2"/>
    <property type="match status" value="1"/>
</dbReference>
<keyword evidence="5" id="KW-1185">Reference proteome</keyword>
<dbReference type="SUPFAM" id="SSF51735">
    <property type="entry name" value="NAD(P)-binding Rossmann-fold domains"/>
    <property type="match status" value="1"/>
</dbReference>
<dbReference type="RefSeq" id="WP_243701462.1">
    <property type="nucleotide sequence ID" value="NZ_SJOI01000001.1"/>
</dbReference>
<feature type="domain" description="Ketoreductase" evidence="3">
    <location>
        <begin position="9"/>
        <end position="161"/>
    </location>
</feature>
<evidence type="ECO:0000313" key="4">
    <source>
        <dbReference type="EMBL" id="TCL04388.1"/>
    </source>
</evidence>
<dbReference type="Proteomes" id="UP000294555">
    <property type="component" value="Unassembled WGS sequence"/>
</dbReference>
<dbReference type="InterPro" id="IPR002347">
    <property type="entry name" value="SDR_fam"/>
</dbReference>
<evidence type="ECO:0000259" key="3">
    <source>
        <dbReference type="SMART" id="SM00822"/>
    </source>
</evidence>
<dbReference type="InterPro" id="IPR036291">
    <property type="entry name" value="NAD(P)-bd_dom_sf"/>
</dbReference>
<accession>A0A4V2Q2V7</accession>
<dbReference type="EMBL" id="SJOI01000001">
    <property type="protein sequence ID" value="TCL04388.1"/>
    <property type="molecule type" value="Genomic_DNA"/>
</dbReference>
<evidence type="ECO:0000313" key="5">
    <source>
        <dbReference type="Proteomes" id="UP000294555"/>
    </source>
</evidence>
<dbReference type="PANTHER" id="PTHR42760">
    <property type="entry name" value="SHORT-CHAIN DEHYDROGENASES/REDUCTASES FAMILY MEMBER"/>
    <property type="match status" value="1"/>
</dbReference>
<keyword evidence="2" id="KW-0560">Oxidoreductase</keyword>
<dbReference type="GO" id="GO:0016616">
    <property type="term" value="F:oxidoreductase activity, acting on the CH-OH group of donors, NAD or NADP as acceptor"/>
    <property type="evidence" value="ECO:0007669"/>
    <property type="project" value="TreeGrafter"/>
</dbReference>
<dbReference type="Gene3D" id="3.40.50.720">
    <property type="entry name" value="NAD(P)-binding Rossmann-like Domain"/>
    <property type="match status" value="1"/>
</dbReference>
<dbReference type="SMART" id="SM00822">
    <property type="entry name" value="PKS_KR"/>
    <property type="match status" value="1"/>
</dbReference>
<dbReference type="PANTHER" id="PTHR42760:SF115">
    <property type="entry name" value="3-OXOACYL-[ACYL-CARRIER-PROTEIN] REDUCTASE FABG"/>
    <property type="match status" value="1"/>
</dbReference>
<sequence length="256" mass="26795">MENTLMAGKTALITGGSKGIGRAVALRLAQAGANIALLLRQDRAAGESLMAEIRALGGRGAAYYGDITEREQVREHIAAITAGFGGIHMLVNNAGAVAQGALLTLDDQQWRQVIATNLTGCFVVATEAAKQMRAQGGGGIVNIAGASAHRCYPGAGAFGASKAAVVNLTRQMAVEWADYGIRVNGVSPGPIRDADDDWQQREPQLAAEVARLPLRRAGLPEEVASAVFYLLSDAAYTTGHMLAVDGGGLCTWYMTR</sequence>
<dbReference type="InterPro" id="IPR057326">
    <property type="entry name" value="KR_dom"/>
</dbReference>
<protein>
    <submittedName>
        <fullName evidence="4">3-oxoacyl-[acyl-carrier protein] reductase</fullName>
    </submittedName>
</protein>
<dbReference type="PRINTS" id="PR00080">
    <property type="entry name" value="SDRFAMILY"/>
</dbReference>
<proteinExistence type="inferred from homology"/>
<organism evidence="4 5">
    <name type="scientific">Sodalis ligni</name>
    <dbReference type="NCBI Taxonomy" id="2697027"/>
    <lineage>
        <taxon>Bacteria</taxon>
        <taxon>Pseudomonadati</taxon>
        <taxon>Pseudomonadota</taxon>
        <taxon>Gammaproteobacteria</taxon>
        <taxon>Enterobacterales</taxon>
        <taxon>Bruguierivoracaceae</taxon>
        <taxon>Sodalis</taxon>
    </lineage>
</organism>
<reference evidence="4 5" key="1">
    <citation type="submission" date="2019-02" db="EMBL/GenBank/DDBJ databases">
        <title>Investigation of anaerobic lignin degradation for improved lignocellulosic biofuels.</title>
        <authorList>
            <person name="Deangelis K."/>
        </authorList>
    </citation>
    <scope>NUCLEOTIDE SEQUENCE [LARGE SCALE GENOMIC DNA]</scope>
    <source>
        <strain evidence="4 5">159R</strain>
    </source>
</reference>
<dbReference type="PRINTS" id="PR00081">
    <property type="entry name" value="GDHRDH"/>
</dbReference>
<evidence type="ECO:0000256" key="2">
    <source>
        <dbReference type="ARBA" id="ARBA00023002"/>
    </source>
</evidence>
<comment type="similarity">
    <text evidence="1">Belongs to the short-chain dehydrogenases/reductases (SDR) family.</text>
</comment>